<name>A0A0D9X4V2_9ORYZ</name>
<dbReference type="Proteomes" id="UP000032180">
    <property type="component" value="Chromosome 8"/>
</dbReference>
<proteinExistence type="predicted"/>
<accession>A0A0D9X4V2</accession>
<sequence length="111" mass="11869">MATTPAGSGEKHEVDETSTTLFERLHGELVTEAEDLAASCGADVTVMAVSPRSGEPRVSHFGGGRIVEPAAVASMGLEEVVAMEERLLQLRQLVLRRIEEEQEKAKAAAKP</sequence>
<organism evidence="1 2">
    <name type="scientific">Leersia perrieri</name>
    <dbReference type="NCBI Taxonomy" id="77586"/>
    <lineage>
        <taxon>Eukaryota</taxon>
        <taxon>Viridiplantae</taxon>
        <taxon>Streptophyta</taxon>
        <taxon>Embryophyta</taxon>
        <taxon>Tracheophyta</taxon>
        <taxon>Spermatophyta</taxon>
        <taxon>Magnoliopsida</taxon>
        <taxon>Liliopsida</taxon>
        <taxon>Poales</taxon>
        <taxon>Poaceae</taxon>
        <taxon>BOP clade</taxon>
        <taxon>Oryzoideae</taxon>
        <taxon>Oryzeae</taxon>
        <taxon>Oryzinae</taxon>
        <taxon>Leersia</taxon>
    </lineage>
</organism>
<dbReference type="HOGENOM" id="CLU_1974206_0_0_1"/>
<reference evidence="1 2" key="1">
    <citation type="submission" date="2012-08" db="EMBL/GenBank/DDBJ databases">
        <title>Oryza genome evolution.</title>
        <authorList>
            <person name="Wing R.A."/>
        </authorList>
    </citation>
    <scope>NUCLEOTIDE SEQUENCE</scope>
</reference>
<evidence type="ECO:0008006" key="3">
    <source>
        <dbReference type="Google" id="ProtNLM"/>
    </source>
</evidence>
<dbReference type="AlphaFoldDB" id="A0A0D9X4V2"/>
<keyword evidence="2" id="KW-1185">Reference proteome</keyword>
<reference evidence="1" key="3">
    <citation type="submission" date="2015-04" db="UniProtKB">
        <authorList>
            <consortium name="EnsemblPlants"/>
        </authorList>
    </citation>
    <scope>IDENTIFICATION</scope>
</reference>
<protein>
    <recommendedName>
        <fullName evidence="3">MADS-box domain-containing protein</fullName>
    </recommendedName>
</protein>
<reference evidence="2" key="2">
    <citation type="submission" date="2013-12" db="EMBL/GenBank/DDBJ databases">
        <authorList>
            <person name="Yu Y."/>
            <person name="Lee S."/>
            <person name="de Baynast K."/>
            <person name="Wissotski M."/>
            <person name="Liu L."/>
            <person name="Talag J."/>
            <person name="Goicoechea J."/>
            <person name="Angelova A."/>
            <person name="Jetty R."/>
            <person name="Kudrna D."/>
            <person name="Golser W."/>
            <person name="Rivera L."/>
            <person name="Zhang J."/>
            <person name="Wing R."/>
        </authorList>
    </citation>
    <scope>NUCLEOTIDE SEQUENCE</scope>
</reference>
<evidence type="ECO:0000313" key="1">
    <source>
        <dbReference type="EnsemblPlants" id="LPERR08G04220.1"/>
    </source>
</evidence>
<dbReference type="EnsemblPlants" id="LPERR08G04220.1">
    <property type="protein sequence ID" value="LPERR08G04220.1"/>
    <property type="gene ID" value="LPERR08G04220"/>
</dbReference>
<dbReference type="Gramene" id="LPERR08G04220.1">
    <property type="protein sequence ID" value="LPERR08G04220.1"/>
    <property type="gene ID" value="LPERR08G04220"/>
</dbReference>
<evidence type="ECO:0000313" key="2">
    <source>
        <dbReference type="Proteomes" id="UP000032180"/>
    </source>
</evidence>